<evidence type="ECO:0000256" key="2">
    <source>
        <dbReference type="ARBA" id="ARBA00023125"/>
    </source>
</evidence>
<accession>A0A5E8CJV2</accession>
<dbReference type="AlphaFoldDB" id="A0A5E8CJV2"/>
<evidence type="ECO:0000313" key="4">
    <source>
        <dbReference type="EMBL" id="VVU94924.1"/>
    </source>
</evidence>
<dbReference type="GO" id="GO:0006352">
    <property type="term" value="P:DNA-templated transcription initiation"/>
    <property type="evidence" value="ECO:0007669"/>
    <property type="project" value="InterPro"/>
</dbReference>
<dbReference type="Gene3D" id="3.30.310.10">
    <property type="entry name" value="TATA-Binding Protein"/>
    <property type="match status" value="1"/>
</dbReference>
<keyword evidence="2" id="KW-0238">DNA-binding</keyword>
<sequence>MSEFIDYINIKKHDISNLPAGVSISTMCASGKLGTKLFNDNIAKYIELDPDDIITVKESDEKVRTLRTKIKKKTKKKKAAVKKTKPKEKSFYNQVTVEIRATEGKYTSLDDEDIINVKLFKNGSIQMSGCKKMESINAVLNKLVNKLRVVKAKIEEKKIVEKHFVEDPDKLGIYNFKIDMINSNYAVNMTINREKLYDILLDKKIRCRYEPCIHACVTVKYIPPEDNPEEKVISIFVFEKGSIIITGAKKKSHIISSFEYVNKIIKENSQQIEKKDLDTIIMNSEFKDLLDAK</sequence>
<reference evidence="4" key="1">
    <citation type="submission" date="2019-09" db="EMBL/GenBank/DDBJ databases">
        <authorList>
            <person name="Needham M D."/>
        </authorList>
    </citation>
    <scope>NUCLEOTIDE SEQUENCE</scope>
</reference>
<dbReference type="EMBL" id="CABVLZ010000002">
    <property type="protein sequence ID" value="VVU94924.1"/>
    <property type="molecule type" value="Genomic_DNA"/>
</dbReference>
<dbReference type="InterPro" id="IPR012295">
    <property type="entry name" value="TBP_dom_sf"/>
</dbReference>
<evidence type="ECO:0000256" key="3">
    <source>
        <dbReference type="ARBA" id="ARBA00023163"/>
    </source>
</evidence>
<gene>
    <name evidence="4" type="ORF">CPAV1605_649</name>
</gene>
<dbReference type="GO" id="GO:0003677">
    <property type="term" value="F:DNA binding"/>
    <property type="evidence" value="ECO:0007669"/>
    <property type="project" value="UniProtKB-KW"/>
</dbReference>
<dbReference type="InterPro" id="IPR000814">
    <property type="entry name" value="TBP"/>
</dbReference>
<protein>
    <submittedName>
        <fullName evidence="4">Transcription factor TFIID (Or TATA-binding protein, TBP)</fullName>
    </submittedName>
</protein>
<proteinExistence type="inferred from homology"/>
<dbReference type="Pfam" id="PF00352">
    <property type="entry name" value="TBP"/>
    <property type="match status" value="1"/>
</dbReference>
<evidence type="ECO:0000256" key="1">
    <source>
        <dbReference type="ARBA" id="ARBA00005560"/>
    </source>
</evidence>
<keyword evidence="3" id="KW-0804">Transcription</keyword>
<dbReference type="SUPFAM" id="SSF55945">
    <property type="entry name" value="TATA-box binding protein-like"/>
    <property type="match status" value="1"/>
</dbReference>
<organism evidence="4">
    <name type="scientific">seawater metagenome</name>
    <dbReference type="NCBI Taxonomy" id="1561972"/>
    <lineage>
        <taxon>unclassified sequences</taxon>
        <taxon>metagenomes</taxon>
        <taxon>ecological metagenomes</taxon>
    </lineage>
</organism>
<name>A0A5E8CJV2_9ZZZZ</name>
<comment type="similarity">
    <text evidence="1">Belongs to the TBP family.</text>
</comment>